<dbReference type="RefSeq" id="WP_271217282.1">
    <property type="nucleotide sequence ID" value="NZ_BAAAVD010000003.1"/>
</dbReference>
<name>A0A9W6HZR3_9ACTN</name>
<dbReference type="Pfam" id="PF00293">
    <property type="entry name" value="NUDIX"/>
    <property type="match status" value="1"/>
</dbReference>
<dbReference type="Gene3D" id="3.90.79.10">
    <property type="entry name" value="Nucleoside Triphosphate Pyrophosphohydrolase"/>
    <property type="match status" value="1"/>
</dbReference>
<dbReference type="PROSITE" id="PS51462">
    <property type="entry name" value="NUDIX"/>
    <property type="match status" value="1"/>
</dbReference>
<evidence type="ECO:0000313" key="3">
    <source>
        <dbReference type="Proteomes" id="UP001143474"/>
    </source>
</evidence>
<evidence type="ECO:0000313" key="2">
    <source>
        <dbReference type="EMBL" id="GLK08796.1"/>
    </source>
</evidence>
<reference evidence="2" key="2">
    <citation type="submission" date="2023-01" db="EMBL/GenBank/DDBJ databases">
        <authorList>
            <person name="Sun Q."/>
            <person name="Evtushenko L."/>
        </authorList>
    </citation>
    <scope>NUCLEOTIDE SEQUENCE</scope>
    <source>
        <strain evidence="2">VKM Ac-2007</strain>
    </source>
</reference>
<protein>
    <recommendedName>
        <fullName evidence="1">Nudix hydrolase domain-containing protein</fullName>
    </recommendedName>
</protein>
<dbReference type="Proteomes" id="UP001143474">
    <property type="component" value="Unassembled WGS sequence"/>
</dbReference>
<organism evidence="2 3">
    <name type="scientific">Streptosporangium carneum</name>
    <dbReference type="NCBI Taxonomy" id="47481"/>
    <lineage>
        <taxon>Bacteria</taxon>
        <taxon>Bacillati</taxon>
        <taxon>Actinomycetota</taxon>
        <taxon>Actinomycetes</taxon>
        <taxon>Streptosporangiales</taxon>
        <taxon>Streptosporangiaceae</taxon>
        <taxon>Streptosporangium</taxon>
    </lineage>
</organism>
<dbReference type="InterPro" id="IPR015797">
    <property type="entry name" value="NUDIX_hydrolase-like_dom_sf"/>
</dbReference>
<reference evidence="2" key="1">
    <citation type="journal article" date="2014" name="Int. J. Syst. Evol. Microbiol.">
        <title>Complete genome sequence of Corynebacterium casei LMG S-19264T (=DSM 44701T), isolated from a smear-ripened cheese.</title>
        <authorList>
            <consortium name="US DOE Joint Genome Institute (JGI-PGF)"/>
            <person name="Walter F."/>
            <person name="Albersmeier A."/>
            <person name="Kalinowski J."/>
            <person name="Ruckert C."/>
        </authorList>
    </citation>
    <scope>NUCLEOTIDE SEQUENCE</scope>
    <source>
        <strain evidence="2">VKM Ac-2007</strain>
    </source>
</reference>
<gene>
    <name evidence="2" type="ORF">GCM10017600_22010</name>
</gene>
<feature type="domain" description="Nudix hydrolase" evidence="1">
    <location>
        <begin position="6"/>
        <end position="144"/>
    </location>
</feature>
<sequence length="186" mass="20402">MSFAVCDHTRVGVLIVDAPGRYLLIRDADHPHAWTSVVGHDDAHGDLELAARIEVAEQLGMAVMSLERVTDGWRADHCHRAVQAGRTPGHHWTIYRATVTGALQPSAAYACDTRWTNRAELQALADRTVAYARGEVTETGWSAAPGLEPIWGWWTRRIRDVDVGAADLARIQKLAERPLPPPSAAS</sequence>
<evidence type="ECO:0000259" key="1">
    <source>
        <dbReference type="PROSITE" id="PS51462"/>
    </source>
</evidence>
<dbReference type="CDD" id="cd02883">
    <property type="entry name" value="NUDIX_Hydrolase"/>
    <property type="match status" value="1"/>
</dbReference>
<accession>A0A9W6HZR3</accession>
<comment type="caution">
    <text evidence="2">The sequence shown here is derived from an EMBL/GenBank/DDBJ whole genome shotgun (WGS) entry which is preliminary data.</text>
</comment>
<dbReference type="AlphaFoldDB" id="A0A9W6HZR3"/>
<dbReference type="SUPFAM" id="SSF55811">
    <property type="entry name" value="Nudix"/>
    <property type="match status" value="1"/>
</dbReference>
<keyword evidence="3" id="KW-1185">Reference proteome</keyword>
<dbReference type="InterPro" id="IPR000086">
    <property type="entry name" value="NUDIX_hydrolase_dom"/>
</dbReference>
<dbReference type="EMBL" id="BSEV01000003">
    <property type="protein sequence ID" value="GLK08796.1"/>
    <property type="molecule type" value="Genomic_DNA"/>
</dbReference>
<proteinExistence type="predicted"/>